<dbReference type="AlphaFoldDB" id="A0A0P6YIG2"/>
<feature type="transmembrane region" description="Helical" evidence="5">
    <location>
        <begin position="440"/>
        <end position="461"/>
    </location>
</feature>
<evidence type="ECO:0000256" key="3">
    <source>
        <dbReference type="ARBA" id="ARBA00022989"/>
    </source>
</evidence>
<feature type="transmembrane region" description="Helical" evidence="5">
    <location>
        <begin position="12"/>
        <end position="33"/>
    </location>
</feature>
<evidence type="ECO:0000313" key="8">
    <source>
        <dbReference type="Proteomes" id="UP000050501"/>
    </source>
</evidence>
<dbReference type="RefSeq" id="WP_062418737.1">
    <property type="nucleotide sequence ID" value="NZ_DF967974.1"/>
</dbReference>
<dbReference type="OrthoDB" id="154631at2"/>
<evidence type="ECO:0000256" key="4">
    <source>
        <dbReference type="ARBA" id="ARBA00023136"/>
    </source>
</evidence>
<dbReference type="EMBL" id="LGCM01000028">
    <property type="protein sequence ID" value="KPL84856.1"/>
    <property type="molecule type" value="Genomic_DNA"/>
</dbReference>
<feature type="transmembrane region" description="Helical" evidence="5">
    <location>
        <begin position="135"/>
        <end position="156"/>
    </location>
</feature>
<evidence type="ECO:0000256" key="1">
    <source>
        <dbReference type="ARBA" id="ARBA00004141"/>
    </source>
</evidence>
<comment type="subcellular location">
    <subcellularLocation>
        <location evidence="1">Membrane</location>
        <topology evidence="1">Multi-pass membrane protein</topology>
    </subcellularLocation>
</comment>
<comment type="caution">
    <text evidence="7">The sequence shown here is derived from an EMBL/GenBank/DDBJ whole genome shotgun (WGS) entry which is preliminary data.</text>
</comment>
<feature type="transmembrane region" description="Helical" evidence="5">
    <location>
        <begin position="221"/>
        <end position="239"/>
    </location>
</feature>
<gene>
    <name evidence="7" type="ORF">ADN01_07195</name>
</gene>
<keyword evidence="2 5" id="KW-0812">Transmembrane</keyword>
<keyword evidence="4 5" id="KW-0472">Membrane</keyword>
<dbReference type="PANTHER" id="PTHR37422">
    <property type="entry name" value="TEICHURONIC ACID BIOSYNTHESIS PROTEIN TUAE"/>
    <property type="match status" value="1"/>
</dbReference>
<dbReference type="GO" id="GO:0016020">
    <property type="term" value="C:membrane"/>
    <property type="evidence" value="ECO:0007669"/>
    <property type="project" value="UniProtKB-SubCell"/>
</dbReference>
<dbReference type="Proteomes" id="UP000050501">
    <property type="component" value="Unassembled WGS sequence"/>
</dbReference>
<name>A0A0P6YIG2_9CHLR</name>
<keyword evidence="8" id="KW-1185">Reference proteome</keyword>
<feature type="transmembrane region" description="Helical" evidence="5">
    <location>
        <begin position="407"/>
        <end position="428"/>
    </location>
</feature>
<feature type="transmembrane region" description="Helical" evidence="5">
    <location>
        <begin position="39"/>
        <end position="59"/>
    </location>
</feature>
<evidence type="ECO:0000259" key="6">
    <source>
        <dbReference type="Pfam" id="PF04932"/>
    </source>
</evidence>
<evidence type="ECO:0000313" key="7">
    <source>
        <dbReference type="EMBL" id="KPL84856.1"/>
    </source>
</evidence>
<proteinExistence type="predicted"/>
<protein>
    <recommendedName>
        <fullName evidence="6">O-antigen ligase-related domain-containing protein</fullName>
    </recommendedName>
</protein>
<feature type="transmembrane region" description="Helical" evidence="5">
    <location>
        <begin position="102"/>
        <end position="123"/>
    </location>
</feature>
<reference evidence="7 8" key="1">
    <citation type="submission" date="2015-07" db="EMBL/GenBank/DDBJ databases">
        <title>Genome sequence of Levilinea saccharolytica DSM 16555.</title>
        <authorList>
            <person name="Hemp J."/>
            <person name="Ward L.M."/>
            <person name="Pace L.A."/>
            <person name="Fischer W.W."/>
        </authorList>
    </citation>
    <scope>NUCLEOTIDE SEQUENCE [LARGE SCALE GENOMIC DNA]</scope>
    <source>
        <strain evidence="7 8">KIBI-1</strain>
    </source>
</reference>
<evidence type="ECO:0000256" key="5">
    <source>
        <dbReference type="SAM" id="Phobius"/>
    </source>
</evidence>
<evidence type="ECO:0000256" key="2">
    <source>
        <dbReference type="ARBA" id="ARBA00022692"/>
    </source>
</evidence>
<dbReference type="STRING" id="229921.ADN01_07195"/>
<feature type="transmembrane region" description="Helical" evidence="5">
    <location>
        <begin position="66"/>
        <end position="87"/>
    </location>
</feature>
<dbReference type="InterPro" id="IPR007016">
    <property type="entry name" value="O-antigen_ligase-rel_domated"/>
</dbReference>
<feature type="transmembrane region" description="Helical" evidence="5">
    <location>
        <begin position="190"/>
        <end position="209"/>
    </location>
</feature>
<dbReference type="PANTHER" id="PTHR37422:SF13">
    <property type="entry name" value="LIPOPOLYSACCHARIDE BIOSYNTHESIS PROTEIN PA4999-RELATED"/>
    <property type="match status" value="1"/>
</dbReference>
<sequence>MVKQAGRLLLNAGWAAMILLLPVTSMPLVVRLVGSDAVAAPSGLILLALVVGWLIPSWLRGGRLPWTAVPLVAFVGVALGVTLRAVFVELPGYKGISALRNSIQAVLTLGVGVSFYLAGSAWGQRRDRLGTALRWINWSGAVVILYCLLQAGMWQFNHRYPQWMKDFHDLYSIGPLYRQRVSGFTLEPSWLANQLNLLYLPIWIGAVVTRQSAHKLRWGKWIAEDGLLVGGVAALGLSLSRVGLLALFLLVGYGMLLWNVRLARKIQESWQRRHASGGQARWVQGAVLGGMAVVYAGALLGLGWVLSRLDPRMAQLFQFELGSENPLLRYANQLMFAARMVYWQAGWGVFTAHPWLGVGLGNAGFFLPDTLQGYAHGLFEVRDLLYRSGSLLNIKSIWVRLLAETGIVGFSVFISWLVSLWFATLGLVRQPDRQLRMIGWVGRLVILAYLVEGFSVDTFAFPYPWLTLGWVSGAALIAAKEENDIAGSSVT</sequence>
<feature type="transmembrane region" description="Helical" evidence="5">
    <location>
        <begin position="282"/>
        <end position="306"/>
    </location>
</feature>
<feature type="domain" description="O-antigen ligase-related" evidence="6">
    <location>
        <begin position="228"/>
        <end position="414"/>
    </location>
</feature>
<organism evidence="7 8">
    <name type="scientific">Levilinea saccharolytica</name>
    <dbReference type="NCBI Taxonomy" id="229921"/>
    <lineage>
        <taxon>Bacteria</taxon>
        <taxon>Bacillati</taxon>
        <taxon>Chloroflexota</taxon>
        <taxon>Anaerolineae</taxon>
        <taxon>Anaerolineales</taxon>
        <taxon>Anaerolineaceae</taxon>
        <taxon>Levilinea</taxon>
    </lineage>
</organism>
<dbReference type="InterPro" id="IPR051533">
    <property type="entry name" value="WaaL-like"/>
</dbReference>
<dbReference type="Pfam" id="PF04932">
    <property type="entry name" value="Wzy_C"/>
    <property type="match status" value="1"/>
</dbReference>
<keyword evidence="3 5" id="KW-1133">Transmembrane helix</keyword>
<accession>A0A0P6YIG2</accession>